<dbReference type="EMBL" id="LCYA01000052">
    <property type="protein sequence ID" value="KWV88245.1"/>
    <property type="molecule type" value="Genomic_DNA"/>
</dbReference>
<gene>
    <name evidence="1" type="ORF">PFLmoz3_01140</name>
</gene>
<name>A0A109LJ06_PSEFL</name>
<protein>
    <submittedName>
        <fullName evidence="1">Uncharacterized protein</fullName>
    </submittedName>
</protein>
<dbReference type="Proteomes" id="UP000061348">
    <property type="component" value="Unassembled WGS sequence"/>
</dbReference>
<evidence type="ECO:0000313" key="1">
    <source>
        <dbReference type="EMBL" id="KWV88245.1"/>
    </source>
</evidence>
<proteinExistence type="predicted"/>
<dbReference type="AlphaFoldDB" id="A0A109LJ06"/>
<comment type="caution">
    <text evidence="1">The sequence shown here is derived from an EMBL/GenBank/DDBJ whole genome shotgun (WGS) entry which is preliminary data.</text>
</comment>
<evidence type="ECO:0000313" key="2">
    <source>
        <dbReference type="Proteomes" id="UP000061348"/>
    </source>
</evidence>
<dbReference type="RefSeq" id="WP_060763858.1">
    <property type="nucleotide sequence ID" value="NZ_LCYA01000052.1"/>
</dbReference>
<organism evidence="1 2">
    <name type="scientific">Pseudomonas fluorescens</name>
    <dbReference type="NCBI Taxonomy" id="294"/>
    <lineage>
        <taxon>Bacteria</taxon>
        <taxon>Pseudomonadati</taxon>
        <taxon>Pseudomonadota</taxon>
        <taxon>Gammaproteobacteria</taxon>
        <taxon>Pseudomonadales</taxon>
        <taxon>Pseudomonadaceae</taxon>
        <taxon>Pseudomonas</taxon>
    </lineage>
</organism>
<accession>A0A109LJ06</accession>
<reference evidence="1 2" key="1">
    <citation type="submission" date="2015-05" db="EMBL/GenBank/DDBJ databases">
        <title>A genomic and transcriptomic approach to investigate the blue pigment phenotype in Pseudomonas fluorescens.</title>
        <authorList>
            <person name="Andreani N.A."/>
            <person name="Cardazzo B."/>
        </authorList>
    </citation>
    <scope>NUCLEOTIDE SEQUENCE [LARGE SCALE GENOMIC DNA]</scope>
    <source>
        <strain evidence="1 2">Ps_22</strain>
    </source>
</reference>
<dbReference type="PATRIC" id="fig|294.194.peg.1308"/>
<sequence length="124" mass="14032">MLYSAKDLIRIQRATGIRLGQDQIDTILSLQSPEQSAQFLEDIQNVVFIHEDSLTSGGNIKDHYSEEWGGASERIGMWSSYLSLLEPKRRGWFGKKEIPFPAKMMLLQVLSPNAPIRKTGILDI</sequence>